<dbReference type="HOGENOM" id="CLU_855138_0_0_10"/>
<evidence type="ECO:0000256" key="1">
    <source>
        <dbReference type="PROSITE-ProRule" id="PRU00221"/>
    </source>
</evidence>
<accession>D5BMB7</accession>
<reference evidence="2 3" key="1">
    <citation type="journal article" date="2010" name="BMC Genomics">
        <title>The complete genome of Zunongwangia profunda SM-A87 reveals its adaptation to the deep-sea environment and ecological role in sedimentary organic nitrogen degradation.</title>
        <authorList>
            <person name="Qin Q.L."/>
            <person name="Zhang X.Y."/>
            <person name="Wang X.M."/>
            <person name="Liu G.M."/>
            <person name="Chen X.L."/>
            <person name="Xie B.B."/>
            <person name="Dang H.Y."/>
            <person name="Zhou B.C."/>
            <person name="Yu J."/>
            <person name="Zhang Y.Z."/>
        </authorList>
    </citation>
    <scope>NUCLEOTIDE SEQUENCE [LARGE SCALE GENOMIC DNA]</scope>
    <source>
        <strain evidence="3">DSM 18752 / CCTCC AB 206139 / SM-A87</strain>
    </source>
</reference>
<gene>
    <name evidence="2" type="ordered locus">ZPR_3953</name>
</gene>
<dbReference type="InterPro" id="IPR015943">
    <property type="entry name" value="WD40/YVTN_repeat-like_dom_sf"/>
</dbReference>
<keyword evidence="1" id="KW-0853">WD repeat</keyword>
<dbReference type="InterPro" id="IPR001680">
    <property type="entry name" value="WD40_rpt"/>
</dbReference>
<dbReference type="InterPro" id="IPR011047">
    <property type="entry name" value="Quinoprotein_ADH-like_sf"/>
</dbReference>
<dbReference type="OrthoDB" id="1317449at2"/>
<dbReference type="PROSITE" id="PS50294">
    <property type="entry name" value="WD_REPEATS_REGION"/>
    <property type="match status" value="1"/>
</dbReference>
<dbReference type="SUPFAM" id="SSF50998">
    <property type="entry name" value="Quinoprotein alcohol dehydrogenase-like"/>
    <property type="match status" value="1"/>
</dbReference>
<keyword evidence="3" id="KW-1185">Reference proteome</keyword>
<dbReference type="Gene3D" id="2.130.10.10">
    <property type="entry name" value="YVTN repeat-like/Quinoprotein amine dehydrogenase"/>
    <property type="match status" value="2"/>
</dbReference>
<dbReference type="PROSITE" id="PS50082">
    <property type="entry name" value="WD_REPEATS_2"/>
    <property type="match status" value="1"/>
</dbReference>
<dbReference type="AlphaFoldDB" id="D5BMB7"/>
<organism evidence="2 3">
    <name type="scientific">Zunongwangia profunda (strain DSM 18752 / CCTCC AB 206139 / SM-A87)</name>
    <name type="common">Wangia profunda</name>
    <dbReference type="NCBI Taxonomy" id="655815"/>
    <lineage>
        <taxon>Bacteria</taxon>
        <taxon>Pseudomonadati</taxon>
        <taxon>Bacteroidota</taxon>
        <taxon>Flavobacteriia</taxon>
        <taxon>Flavobacteriales</taxon>
        <taxon>Flavobacteriaceae</taxon>
        <taxon>Zunongwangia</taxon>
    </lineage>
</organism>
<dbReference type="STRING" id="655815.ZPR_3953"/>
<dbReference type="EMBL" id="CP001650">
    <property type="protein sequence ID" value="ADF54257.1"/>
    <property type="molecule type" value="Genomic_DNA"/>
</dbReference>
<feature type="repeat" description="WD" evidence="1">
    <location>
        <begin position="292"/>
        <end position="325"/>
    </location>
</feature>
<evidence type="ECO:0000313" key="2">
    <source>
        <dbReference type="EMBL" id="ADF54257.1"/>
    </source>
</evidence>
<proteinExistence type="predicted"/>
<evidence type="ECO:0000313" key="3">
    <source>
        <dbReference type="Proteomes" id="UP000001654"/>
    </source>
</evidence>
<dbReference type="KEGG" id="zpr:ZPR_3953"/>
<dbReference type="RefSeq" id="WP_013073341.1">
    <property type="nucleotide sequence ID" value="NC_014041.1"/>
</dbReference>
<name>D5BMB7_ZUNPS</name>
<dbReference type="Proteomes" id="UP000001654">
    <property type="component" value="Chromosome"/>
</dbReference>
<sequence>MKFYKITVLILTVLFFTNCEQKITIKKNKFTSINPVTYTDVLYKSNRDTVFVSTYSGKIYELINNKENRKQIASIDDEIYSLVYNAQSDELYAATLNSGVVIINASTGAVTGTLPIQQTWASQLCYNEQSGLLGTFDYKGNHYIWDLKNDYKLLETPTELQQMRPKYIADNGDIYFDGKSKIIRWNYKTNDMASLNSSGHIADVDAEKNVVLIGGKEFAFYNAEVDSVLYKEKHPDWPIHISGKDRKDSIVNVPLSLEVLSGLASPKFIYTYGLDKSIRKWNKSSGSLAATYTKHKGSISGMTMNSDQNQLVTIDLLGNIQFWEL</sequence>
<protein>
    <submittedName>
        <fullName evidence="2">Uncharacterized protein</fullName>
    </submittedName>
</protein>
<dbReference type="eggNOG" id="COG2319">
    <property type="taxonomic scope" value="Bacteria"/>
</dbReference>